<dbReference type="InterPro" id="IPR000949">
    <property type="entry name" value="ELM2_dom"/>
</dbReference>
<feature type="region of interest" description="Disordered" evidence="2">
    <location>
        <begin position="905"/>
        <end position="946"/>
    </location>
</feature>
<dbReference type="OrthoDB" id="10347184at2759"/>
<reference evidence="4 5" key="1">
    <citation type="journal article" date="2010" name="Nature">
        <title>The Ectocarpus genome and the independent evolution of multicellularity in brown algae.</title>
        <authorList>
            <person name="Cock J.M."/>
            <person name="Sterck L."/>
            <person name="Rouze P."/>
            <person name="Scornet D."/>
            <person name="Allen A.E."/>
            <person name="Amoutzias G."/>
            <person name="Anthouard V."/>
            <person name="Artiguenave F."/>
            <person name="Aury J.M."/>
            <person name="Badger J.H."/>
            <person name="Beszteri B."/>
            <person name="Billiau K."/>
            <person name="Bonnet E."/>
            <person name="Bothwell J.H."/>
            <person name="Bowler C."/>
            <person name="Boyen C."/>
            <person name="Brownlee C."/>
            <person name="Carrano C.J."/>
            <person name="Charrier B."/>
            <person name="Cho G.Y."/>
            <person name="Coelho S.M."/>
            <person name="Collen J."/>
            <person name="Corre E."/>
            <person name="Da Silva C."/>
            <person name="Delage L."/>
            <person name="Delaroque N."/>
            <person name="Dittami S.M."/>
            <person name="Doulbeau S."/>
            <person name="Elias M."/>
            <person name="Farnham G."/>
            <person name="Gachon C.M."/>
            <person name="Gschloessl B."/>
            <person name="Heesch S."/>
            <person name="Jabbari K."/>
            <person name="Jubin C."/>
            <person name="Kawai H."/>
            <person name="Kimura K."/>
            <person name="Kloareg B."/>
            <person name="Kupper F.C."/>
            <person name="Lang D."/>
            <person name="Le Bail A."/>
            <person name="Leblanc C."/>
            <person name="Lerouge P."/>
            <person name="Lohr M."/>
            <person name="Lopez P.J."/>
            <person name="Martens C."/>
            <person name="Maumus F."/>
            <person name="Michel G."/>
            <person name="Miranda-Saavedra D."/>
            <person name="Morales J."/>
            <person name="Moreau H."/>
            <person name="Motomura T."/>
            <person name="Nagasato C."/>
            <person name="Napoli C.A."/>
            <person name="Nelson D.R."/>
            <person name="Nyvall-Collen P."/>
            <person name="Peters A.F."/>
            <person name="Pommier C."/>
            <person name="Potin P."/>
            <person name="Poulain J."/>
            <person name="Quesneville H."/>
            <person name="Read B."/>
            <person name="Rensing S.A."/>
            <person name="Ritter A."/>
            <person name="Rousvoal S."/>
            <person name="Samanta M."/>
            <person name="Samson G."/>
            <person name="Schroeder D.C."/>
            <person name="Segurens B."/>
            <person name="Strittmatter M."/>
            <person name="Tonon T."/>
            <person name="Tregear J.W."/>
            <person name="Valentin K."/>
            <person name="von Dassow P."/>
            <person name="Yamagishi T."/>
            <person name="Van de Peer Y."/>
            <person name="Wincker P."/>
        </authorList>
    </citation>
    <scope>NUCLEOTIDE SEQUENCE [LARGE SCALE GENOMIC DNA]</scope>
    <source>
        <strain evidence="5">Ec32 / CCAP1310/4</strain>
    </source>
</reference>
<feature type="domain" description="ELM2" evidence="3">
    <location>
        <begin position="347"/>
        <end position="408"/>
    </location>
</feature>
<proteinExistence type="predicted"/>
<name>D8LCW0_ECTSI</name>
<feature type="compositionally biased region" description="Low complexity" evidence="2">
    <location>
        <begin position="283"/>
        <end position="296"/>
    </location>
</feature>
<accession>D8LCW0</accession>
<dbReference type="Pfam" id="PF01448">
    <property type="entry name" value="ELM2"/>
    <property type="match status" value="1"/>
</dbReference>
<keyword evidence="5" id="KW-1185">Reference proteome</keyword>
<feature type="region of interest" description="Disordered" evidence="2">
    <location>
        <begin position="61"/>
        <end position="89"/>
    </location>
</feature>
<dbReference type="InParanoid" id="D8LCW0"/>
<sequence>MHLLGRYYSSHIIPIEVLSMWEDTFTGLFKFRARYLVYASDLPEDAIARLGKDRLAFEDKGTTGSNSGVKVASASNPSSPLSKRDQKADDDEVFLTNKREDLDAVLIDKPVTLCVGIRDDSPAGWKRNLGPRLTHSFDVSSGEFTPVECTDAIAKRARIRLVEAVARASRRAEEVAAADSGQRAMQSSGWLLPKRRTVGPAAVKGSADRRGSIAAATSVGDTVSVREPSEGESSEGEEPKSDDPEWENDDQDSDYASDISNSTDRGNHDAQELRAGGSVQARAGSTGATPSSPTSSVPRCSAETTRDAGGALGSKCRPSIAGTRTRGRSTKAAVDGAEKSDCDPQQILVGDDYQADIPDLLSAEERKEEAGHPAAGTGAKMVWRSIRNWDPQSRQMLSTYLHAAKDVLQKKQASPGVAVHVRLGDSGSAAKGDKGVTTSVASSYAVWAITAGRHSPGVTRVACSEMAQTNVPMSAVQRVQSEEEALAALVKARCTLDDFRPALKVLDQASTESVAPWTLSQVRTLEQVLEKEFKWDRRLHGWAREGMDLEREDFIDLANVCKQVRGKTRAQVLSFYYRYLAHAKPLTDVVYGKEAAEARKLEAILPAGTTKSPKETSTAQLKPATSHTAAGPPTNGPAIRNRSIATQDPQRKPKLIIQAAPGPPVSTTQNRGVMPDDHKRPLATVATAGLGVRVSASAPHYAPPNGNVSREYQRRAVRRGPGTASGNGFADVEVLEVKNPHNTARGVCFTPGSQYTSVSGFEAGRERQVGTKAQSRQISALASVGMTAPAPYGYRNVMAVARQGERLPQSHVPVHVNAKPKEAAADEDGEFGFMYPCWRLLERANAYMDQDQLVYMRGLLVTHIHKPMTRAQLLERAESCLQEQPEIFMAFVKVFDRINHPYTDPHPVPLYSGTKRPTPDTPAEPRSVLRTSFSGRVPPTDDHVDSRARASYSSYARQHAVVPTFAASPGAAVDGVGDRHGNGQGRGGGGGGVRSGKAHDPYPCVAADGAADARRRWAVPAALGSGIGGWRHGASGRPSTYVSGDAELPPPSYSAGPTGGPVTMYDGRDGGFDVSGELMRAWPQKNQQHPPSRWPTGGSASSYAIPGGTTEARKSRPRMPGWVENGR</sequence>
<dbReference type="EMBL" id="FN647801">
    <property type="protein sequence ID" value="CBN75502.1"/>
    <property type="molecule type" value="Genomic_DNA"/>
</dbReference>
<feature type="compositionally biased region" description="Acidic residues" evidence="2">
    <location>
        <begin position="244"/>
        <end position="255"/>
    </location>
</feature>
<feature type="region of interest" description="Disordered" evidence="2">
    <location>
        <begin position="607"/>
        <end position="651"/>
    </location>
</feature>
<protein>
    <recommendedName>
        <fullName evidence="3">ELM2 domain-containing protein</fullName>
    </recommendedName>
</protein>
<evidence type="ECO:0000256" key="1">
    <source>
        <dbReference type="ARBA" id="ARBA00023242"/>
    </source>
</evidence>
<organism evidence="4 5">
    <name type="scientific">Ectocarpus siliculosus</name>
    <name type="common">Brown alga</name>
    <name type="synonym">Conferva siliculosa</name>
    <dbReference type="NCBI Taxonomy" id="2880"/>
    <lineage>
        <taxon>Eukaryota</taxon>
        <taxon>Sar</taxon>
        <taxon>Stramenopiles</taxon>
        <taxon>Ochrophyta</taxon>
        <taxon>PX clade</taxon>
        <taxon>Phaeophyceae</taxon>
        <taxon>Ectocarpales</taxon>
        <taxon>Ectocarpaceae</taxon>
        <taxon>Ectocarpus</taxon>
    </lineage>
</organism>
<gene>
    <name evidence="4" type="ORF">Esi_0111_0065</name>
</gene>
<keyword evidence="1" id="KW-0539">Nucleus</keyword>
<evidence type="ECO:0000259" key="3">
    <source>
        <dbReference type="SMART" id="SM01189"/>
    </source>
</evidence>
<evidence type="ECO:0000313" key="4">
    <source>
        <dbReference type="EMBL" id="CBN75502.1"/>
    </source>
</evidence>
<feature type="compositionally biased region" description="Polar residues" evidence="2">
    <location>
        <begin position="62"/>
        <end position="81"/>
    </location>
</feature>
<evidence type="ECO:0000256" key="2">
    <source>
        <dbReference type="SAM" id="MobiDB-lite"/>
    </source>
</evidence>
<evidence type="ECO:0000313" key="5">
    <source>
        <dbReference type="Proteomes" id="UP000002630"/>
    </source>
</evidence>
<feature type="compositionally biased region" description="Polar residues" evidence="2">
    <location>
        <begin position="609"/>
        <end position="628"/>
    </location>
</feature>
<feature type="region of interest" description="Disordered" evidence="2">
    <location>
        <begin position="201"/>
        <end position="344"/>
    </location>
</feature>
<dbReference type="Proteomes" id="UP000002630">
    <property type="component" value="Linkage Group LG34"/>
</dbReference>
<dbReference type="EMBL" id="FN649759">
    <property type="protein sequence ID" value="CBN75502.1"/>
    <property type="molecule type" value="Genomic_DNA"/>
</dbReference>
<dbReference type="SMART" id="SM01189">
    <property type="entry name" value="ELM2"/>
    <property type="match status" value="1"/>
</dbReference>
<feature type="region of interest" description="Disordered" evidence="2">
    <location>
        <begin position="1083"/>
        <end position="1127"/>
    </location>
</feature>
<dbReference type="AlphaFoldDB" id="D8LCW0"/>